<dbReference type="SMART" id="SM00283">
    <property type="entry name" value="MA"/>
    <property type="match status" value="1"/>
</dbReference>
<gene>
    <name evidence="9" type="ORF">Apau_0474</name>
</gene>
<keyword evidence="10" id="KW-1185">Reference proteome</keyword>
<dbReference type="InterPro" id="IPR004090">
    <property type="entry name" value="Chemotax_Me-accpt_rcpt"/>
</dbReference>
<keyword evidence="4" id="KW-0175">Coiled coil</keyword>
<feature type="transmembrane region" description="Helical" evidence="6">
    <location>
        <begin position="13"/>
        <end position="35"/>
    </location>
</feature>
<evidence type="ECO:0000256" key="5">
    <source>
        <dbReference type="SAM" id="MobiDB-lite"/>
    </source>
</evidence>
<feature type="coiled-coil region" evidence="4">
    <location>
        <begin position="429"/>
        <end position="456"/>
    </location>
</feature>
<dbReference type="PANTHER" id="PTHR32089:SF112">
    <property type="entry name" value="LYSOZYME-LIKE PROTEIN-RELATED"/>
    <property type="match status" value="1"/>
</dbReference>
<dbReference type="Pfam" id="PF00015">
    <property type="entry name" value="MCPsignal"/>
    <property type="match status" value="1"/>
</dbReference>
<evidence type="ECO:0000256" key="2">
    <source>
        <dbReference type="ARBA" id="ARBA00029447"/>
    </source>
</evidence>
<keyword evidence="6" id="KW-0472">Membrane</keyword>
<dbReference type="OrthoDB" id="1062at2"/>
<dbReference type="PROSITE" id="PS50885">
    <property type="entry name" value="HAMP"/>
    <property type="match status" value="1"/>
</dbReference>
<evidence type="ECO:0000259" key="8">
    <source>
        <dbReference type="PROSITE" id="PS50885"/>
    </source>
</evidence>
<reference evidence="9 10" key="1">
    <citation type="journal article" date="2010" name="Stand. Genomic Sci.">
        <title>Non-contiguous finished genome sequence of Aminomonas paucivorans type strain (GLU-3).</title>
        <authorList>
            <person name="Pitluck S."/>
            <person name="Yasawong M."/>
            <person name="Held B."/>
            <person name="Lapidus A."/>
            <person name="Nolan M."/>
            <person name="Copeland A."/>
            <person name="Lucas S."/>
            <person name="Del Rio T.G."/>
            <person name="Tice H."/>
            <person name="Cheng J.F."/>
            <person name="Chertkov O."/>
            <person name="Goodwin L."/>
            <person name="Tapia R."/>
            <person name="Han C."/>
            <person name="Liolios K."/>
            <person name="Ivanova N."/>
            <person name="Mavromatis K."/>
            <person name="Ovchinnikova G."/>
            <person name="Pati A."/>
            <person name="Chen A."/>
            <person name="Palaniappan K."/>
            <person name="Land M."/>
            <person name="Hauser L."/>
            <person name="Chang Y.J."/>
            <person name="Jeffries C.D."/>
            <person name="Pukall R."/>
            <person name="Spring S."/>
            <person name="Rohde M."/>
            <person name="Sikorski J."/>
            <person name="Goker M."/>
            <person name="Woyke T."/>
            <person name="Bristow J."/>
            <person name="Eisen J.A."/>
            <person name="Markowitz V."/>
            <person name="Hugenholtz P."/>
            <person name="Kyrpides N.C."/>
            <person name="Klenk H.P."/>
        </authorList>
    </citation>
    <scope>NUCLEOTIDE SEQUENCE [LARGE SCALE GENOMIC DNA]</scope>
    <source>
        <strain evidence="9 10">DSM 12260</strain>
    </source>
</reference>
<evidence type="ECO:0000256" key="6">
    <source>
        <dbReference type="SAM" id="Phobius"/>
    </source>
</evidence>
<dbReference type="SUPFAM" id="SSF58104">
    <property type="entry name" value="Methyl-accepting chemotaxis protein (MCP) signaling domain"/>
    <property type="match status" value="1"/>
</dbReference>
<keyword evidence="6" id="KW-1133">Transmembrane helix</keyword>
<feature type="region of interest" description="Disordered" evidence="5">
    <location>
        <begin position="331"/>
        <end position="350"/>
    </location>
</feature>
<evidence type="ECO:0000313" key="10">
    <source>
        <dbReference type="Proteomes" id="UP000005096"/>
    </source>
</evidence>
<comment type="similarity">
    <text evidence="2">Belongs to the methyl-accepting chemotaxis (MCP) protein family.</text>
</comment>
<feature type="compositionally biased region" description="Basic and acidic residues" evidence="5">
    <location>
        <begin position="331"/>
        <end position="342"/>
    </location>
</feature>
<dbReference type="SMART" id="SM00304">
    <property type="entry name" value="HAMP"/>
    <property type="match status" value="1"/>
</dbReference>
<dbReference type="Proteomes" id="UP000005096">
    <property type="component" value="Chromosome"/>
</dbReference>
<keyword evidence="6" id="KW-0812">Transmembrane</keyword>
<dbReference type="AlphaFoldDB" id="E3CZX6"/>
<dbReference type="eggNOG" id="COG0840">
    <property type="taxonomic scope" value="Bacteria"/>
</dbReference>
<dbReference type="Pfam" id="PF12729">
    <property type="entry name" value="4HB_MCP_1"/>
    <property type="match status" value="1"/>
</dbReference>
<dbReference type="EMBL" id="CM001022">
    <property type="protein sequence ID" value="EFQ22908.1"/>
    <property type="molecule type" value="Genomic_DNA"/>
</dbReference>
<evidence type="ECO:0000259" key="7">
    <source>
        <dbReference type="PROSITE" id="PS50111"/>
    </source>
</evidence>
<dbReference type="PRINTS" id="PR00260">
    <property type="entry name" value="CHEMTRNSDUCR"/>
</dbReference>
<keyword evidence="1 3" id="KW-0807">Transducer</keyword>
<dbReference type="PaxDb" id="584708-Apau_0474"/>
<protein>
    <submittedName>
        <fullName evidence="9">Methyl-accepting chemotaxis sensory transducer</fullName>
    </submittedName>
</protein>
<name>E3CZX6_9BACT</name>
<feature type="domain" description="HAMP" evidence="8">
    <location>
        <begin position="228"/>
        <end position="283"/>
    </location>
</feature>
<feature type="domain" description="Methyl-accepting transducer" evidence="7">
    <location>
        <begin position="288"/>
        <end position="524"/>
    </location>
</feature>
<evidence type="ECO:0000256" key="3">
    <source>
        <dbReference type="PROSITE-ProRule" id="PRU00284"/>
    </source>
</evidence>
<organism evidence="9 10">
    <name type="scientific">Aminomonas paucivorans DSM 12260</name>
    <dbReference type="NCBI Taxonomy" id="584708"/>
    <lineage>
        <taxon>Bacteria</taxon>
        <taxon>Thermotogati</taxon>
        <taxon>Synergistota</taxon>
        <taxon>Synergistia</taxon>
        <taxon>Synergistales</taxon>
        <taxon>Synergistaceae</taxon>
        <taxon>Aminomonas</taxon>
    </lineage>
</organism>
<dbReference type="Gene3D" id="1.10.287.950">
    <property type="entry name" value="Methyl-accepting chemotaxis protein"/>
    <property type="match status" value="1"/>
</dbReference>
<dbReference type="GO" id="GO:0004888">
    <property type="term" value="F:transmembrane signaling receptor activity"/>
    <property type="evidence" value="ECO:0007669"/>
    <property type="project" value="InterPro"/>
</dbReference>
<dbReference type="InterPro" id="IPR004089">
    <property type="entry name" value="MCPsignal_dom"/>
</dbReference>
<dbReference type="GO" id="GO:0007165">
    <property type="term" value="P:signal transduction"/>
    <property type="evidence" value="ECO:0007669"/>
    <property type="project" value="UniProtKB-KW"/>
</dbReference>
<dbReference type="PROSITE" id="PS50111">
    <property type="entry name" value="CHEMOTAXIS_TRANSDUC_2"/>
    <property type="match status" value="1"/>
</dbReference>
<dbReference type="RefSeq" id="WP_006300061.1">
    <property type="nucleotide sequence ID" value="NZ_CM001022.1"/>
</dbReference>
<dbReference type="HOGENOM" id="CLU_000445_107_27_0"/>
<dbReference type="GO" id="GO:0016020">
    <property type="term" value="C:membrane"/>
    <property type="evidence" value="ECO:0007669"/>
    <property type="project" value="InterPro"/>
</dbReference>
<dbReference type="PANTHER" id="PTHR32089">
    <property type="entry name" value="METHYL-ACCEPTING CHEMOTAXIS PROTEIN MCPB"/>
    <property type="match status" value="1"/>
</dbReference>
<feature type="transmembrane region" description="Helical" evidence="6">
    <location>
        <begin position="208"/>
        <end position="226"/>
    </location>
</feature>
<sequence>MNLLQHVRIGKKLALGFGILLVALVGMGALGLYGLDKLTGDMDFIITNRIPDLRALGDLNYLRMKVHTEVYEAGTSEKQADQETVFRTLLEDRPALWGEMDRAWQVLLSTVRMSDRGRGLVATLKTQYPAWRAQHAELEQAMRRILEAPNRTERRRLFQDYQLRVQRLVPLSDAMGKTLDDLSQNNRRNTEKLIRTDLDRAKTVRHTTLFALLGAVLVAFLVGLAITRSISGPLGMGVELLKRLDQGDLTGEVPEVLAARRDEIGDLARALKGLIASMQTQIEAISGAASALSSSSAQVSATVAEVTAAAEETAASVAESSTTMEEVRATAENTSRKAREVAETSQKGLESVQTGHKATEAMVEGMQRIHERMGFIAETIVRLSEQNQEIGEITQSVEDLAEQSNLLAVNAAVEAAKAGEQGRGFAVVAQEIKNLAEQSKQAAKEVQRILQDIQKATSAAVMATEQGSKAVEQGIQNAGPVKDSILTMSRKLTDTAQLAAQIAAANRDLFVGVDQVTQAMGSIREAGSQNVAGMKDLEDTVRHLRDLGQGLLDLMKRYRA</sequence>
<evidence type="ECO:0000313" key="9">
    <source>
        <dbReference type="EMBL" id="EFQ22908.1"/>
    </source>
</evidence>
<dbReference type="GO" id="GO:0006935">
    <property type="term" value="P:chemotaxis"/>
    <property type="evidence" value="ECO:0007669"/>
    <property type="project" value="InterPro"/>
</dbReference>
<accession>E3CZX6</accession>
<evidence type="ECO:0000256" key="4">
    <source>
        <dbReference type="SAM" id="Coils"/>
    </source>
</evidence>
<dbReference type="InterPro" id="IPR003660">
    <property type="entry name" value="HAMP_dom"/>
</dbReference>
<dbReference type="InterPro" id="IPR024478">
    <property type="entry name" value="HlyB_4HB_MCP"/>
</dbReference>
<evidence type="ECO:0000256" key="1">
    <source>
        <dbReference type="ARBA" id="ARBA00023224"/>
    </source>
</evidence>
<proteinExistence type="inferred from homology"/>
<dbReference type="STRING" id="584708.Apau_0474"/>